<keyword evidence="3" id="KW-0472">Membrane</keyword>
<dbReference type="GO" id="GO:0005794">
    <property type="term" value="C:Golgi apparatus"/>
    <property type="evidence" value="ECO:0007669"/>
    <property type="project" value="TreeGrafter"/>
</dbReference>
<feature type="region of interest" description="Disordered" evidence="2">
    <location>
        <begin position="73"/>
        <end position="110"/>
    </location>
</feature>
<dbReference type="PANTHER" id="PTHR11675:SF119">
    <property type="entry name" value="POLYPEPTIDE N-ACETYLGALACTOSAMINYLTRANSFERASE 2"/>
    <property type="match status" value="1"/>
</dbReference>
<evidence type="ECO:0000313" key="5">
    <source>
        <dbReference type="EMBL" id="KAK2190689.1"/>
    </source>
</evidence>
<keyword evidence="1" id="KW-1015">Disulfide bond</keyword>
<protein>
    <recommendedName>
        <fullName evidence="4">Glycosyltransferase 2-like domain-containing protein</fullName>
    </recommendedName>
</protein>
<evidence type="ECO:0000256" key="1">
    <source>
        <dbReference type="ARBA" id="ARBA00023157"/>
    </source>
</evidence>
<dbReference type="EMBL" id="JAODUO010000071">
    <property type="protein sequence ID" value="KAK2190689.1"/>
    <property type="molecule type" value="Genomic_DNA"/>
</dbReference>
<keyword evidence="3" id="KW-1133">Transmembrane helix</keyword>
<dbReference type="Proteomes" id="UP001209878">
    <property type="component" value="Unassembled WGS sequence"/>
</dbReference>
<evidence type="ECO:0000256" key="3">
    <source>
        <dbReference type="SAM" id="Phobius"/>
    </source>
</evidence>
<keyword evidence="6" id="KW-1185">Reference proteome</keyword>
<feature type="compositionally biased region" description="Low complexity" evidence="2">
    <location>
        <begin position="84"/>
        <end position="96"/>
    </location>
</feature>
<dbReference type="GO" id="GO:0004653">
    <property type="term" value="F:polypeptide N-acetylgalactosaminyltransferase activity"/>
    <property type="evidence" value="ECO:0007669"/>
    <property type="project" value="TreeGrafter"/>
</dbReference>
<comment type="caution">
    <text evidence="5">The sequence shown here is derived from an EMBL/GenBank/DDBJ whole genome shotgun (WGS) entry which is preliminary data.</text>
</comment>
<gene>
    <name evidence="5" type="ORF">NP493_73g00020</name>
</gene>
<organism evidence="5 6">
    <name type="scientific">Ridgeia piscesae</name>
    <name type="common">Tubeworm</name>
    <dbReference type="NCBI Taxonomy" id="27915"/>
    <lineage>
        <taxon>Eukaryota</taxon>
        <taxon>Metazoa</taxon>
        <taxon>Spiralia</taxon>
        <taxon>Lophotrochozoa</taxon>
        <taxon>Annelida</taxon>
        <taxon>Polychaeta</taxon>
        <taxon>Sedentaria</taxon>
        <taxon>Canalipalpata</taxon>
        <taxon>Sabellida</taxon>
        <taxon>Siboglinidae</taxon>
        <taxon>Ridgeia</taxon>
    </lineage>
</organism>
<dbReference type="InterPro" id="IPR029044">
    <property type="entry name" value="Nucleotide-diphossugar_trans"/>
</dbReference>
<feature type="domain" description="Glycosyltransferase 2-like" evidence="4">
    <location>
        <begin position="174"/>
        <end position="305"/>
    </location>
</feature>
<dbReference type="Gene3D" id="3.90.550.10">
    <property type="entry name" value="Spore Coat Polysaccharide Biosynthesis Protein SpsA, Chain A"/>
    <property type="match status" value="1"/>
</dbReference>
<dbReference type="Pfam" id="PF00535">
    <property type="entry name" value="Glycos_transf_2"/>
    <property type="match status" value="1"/>
</dbReference>
<keyword evidence="3" id="KW-0812">Transmembrane</keyword>
<name>A0AAD9UIG7_RIDPI</name>
<feature type="transmembrane region" description="Helical" evidence="3">
    <location>
        <begin position="21"/>
        <end position="44"/>
    </location>
</feature>
<reference evidence="5" key="1">
    <citation type="journal article" date="2023" name="Mol. Biol. Evol.">
        <title>Third-Generation Sequencing Reveals the Adaptive Role of the Epigenome in Three Deep-Sea Polychaetes.</title>
        <authorList>
            <person name="Perez M."/>
            <person name="Aroh O."/>
            <person name="Sun Y."/>
            <person name="Lan Y."/>
            <person name="Juniper S.K."/>
            <person name="Young C.R."/>
            <person name="Angers B."/>
            <person name="Qian P.Y."/>
        </authorList>
    </citation>
    <scope>NUCLEOTIDE SEQUENCE</scope>
    <source>
        <strain evidence="5">R07B-5</strain>
    </source>
</reference>
<sequence>MAAEQTTLRTKRLYRRQMVDVCRYVVLALTLVSSLASLCLMYNLQHEPHRVRVDDISSVLRSEQVGRQAKYDRQLMHMGPSQPRATTATGRASASTEGSLHQQERLRHQAQEQLREQLRDRLEVIKSVPRPPDRAYNFNVSVSDAIRLDRDIDDTRPPACREVSYNLSSLPRASVVVPFYNEAWSTLLRTVHSILNRTPDELLVEIILVDDSSTHGYLKQPLADYVGMLPKVRLTRNVRREGLVRSRLAGCEIARGEIIVFFDAHTECNVGWLPPLLVELKRRPTAVLQPFVDGIDPVAMTYAKPLDVHKGGFTWDLRYGRLCCGVLWKWGGAVVQWCDG</sequence>
<proteinExistence type="predicted"/>
<dbReference type="SUPFAM" id="SSF53448">
    <property type="entry name" value="Nucleotide-diphospho-sugar transferases"/>
    <property type="match status" value="1"/>
</dbReference>
<dbReference type="InterPro" id="IPR001173">
    <property type="entry name" value="Glyco_trans_2-like"/>
</dbReference>
<dbReference type="AlphaFoldDB" id="A0AAD9UIG7"/>
<evidence type="ECO:0000313" key="6">
    <source>
        <dbReference type="Proteomes" id="UP001209878"/>
    </source>
</evidence>
<dbReference type="PANTHER" id="PTHR11675">
    <property type="entry name" value="N-ACETYLGALACTOSAMINYLTRANSFERASE"/>
    <property type="match status" value="1"/>
</dbReference>
<dbReference type="GO" id="GO:0006493">
    <property type="term" value="P:protein O-linked glycosylation"/>
    <property type="evidence" value="ECO:0007669"/>
    <property type="project" value="TreeGrafter"/>
</dbReference>
<accession>A0AAD9UIG7</accession>
<evidence type="ECO:0000256" key="2">
    <source>
        <dbReference type="SAM" id="MobiDB-lite"/>
    </source>
</evidence>
<evidence type="ECO:0000259" key="4">
    <source>
        <dbReference type="Pfam" id="PF00535"/>
    </source>
</evidence>